<dbReference type="InterPro" id="IPR001453">
    <property type="entry name" value="MoaB/Mog_dom"/>
</dbReference>
<dbReference type="PANTHER" id="PTHR10192:SF5">
    <property type="entry name" value="GEPHYRIN"/>
    <property type="match status" value="1"/>
</dbReference>
<dbReference type="InterPro" id="IPR005111">
    <property type="entry name" value="MoeA_C_domain_IV"/>
</dbReference>
<dbReference type="PANTHER" id="PTHR10192">
    <property type="entry name" value="MOLYBDOPTERIN BIOSYNTHESIS PROTEIN"/>
    <property type="match status" value="1"/>
</dbReference>
<evidence type="ECO:0000313" key="13">
    <source>
        <dbReference type="EMBL" id="OLV17797.1"/>
    </source>
</evidence>
<dbReference type="GO" id="GO:0006777">
    <property type="term" value="P:Mo-molybdopterin cofactor biosynthetic process"/>
    <property type="evidence" value="ECO:0007669"/>
    <property type="project" value="UniProtKB-UniRule"/>
</dbReference>
<evidence type="ECO:0000259" key="12">
    <source>
        <dbReference type="SMART" id="SM00852"/>
    </source>
</evidence>
<evidence type="ECO:0000313" key="14">
    <source>
        <dbReference type="Proteomes" id="UP000186607"/>
    </source>
</evidence>
<dbReference type="FunFam" id="3.40.980.10:FF:000004">
    <property type="entry name" value="Molybdopterin molybdenumtransferase"/>
    <property type="match status" value="1"/>
</dbReference>
<dbReference type="SMART" id="SM00852">
    <property type="entry name" value="MoCF_biosynth"/>
    <property type="match status" value="1"/>
</dbReference>
<comment type="caution">
    <text evidence="13">The sequence shown here is derived from an EMBL/GenBank/DDBJ whole genome shotgun (WGS) entry which is preliminary data.</text>
</comment>
<dbReference type="EC" id="2.10.1.1" evidence="11"/>
<dbReference type="SUPFAM" id="SSF53218">
    <property type="entry name" value="Molybdenum cofactor biosynthesis proteins"/>
    <property type="match status" value="1"/>
</dbReference>
<dbReference type="Proteomes" id="UP000186607">
    <property type="component" value="Unassembled WGS sequence"/>
</dbReference>
<evidence type="ECO:0000256" key="3">
    <source>
        <dbReference type="ARBA" id="ARBA00005046"/>
    </source>
</evidence>
<evidence type="ECO:0000256" key="5">
    <source>
        <dbReference type="ARBA" id="ARBA00022505"/>
    </source>
</evidence>
<dbReference type="AlphaFoldDB" id="A0A1U7NY09"/>
<accession>A0A1U7NY09</accession>
<dbReference type="InterPro" id="IPR036688">
    <property type="entry name" value="MoeA_C_domain_IV_sf"/>
</dbReference>
<dbReference type="STRING" id="249408.BOO71_0007759"/>
<dbReference type="eggNOG" id="COG0303">
    <property type="taxonomic scope" value="Bacteria"/>
</dbReference>
<keyword evidence="8 11" id="KW-0460">Magnesium</keyword>
<dbReference type="Pfam" id="PF00994">
    <property type="entry name" value="MoCF_biosynth"/>
    <property type="match status" value="1"/>
</dbReference>
<dbReference type="RefSeq" id="WP_075833126.1">
    <property type="nucleotide sequence ID" value="NZ_MSTI01000088.1"/>
</dbReference>
<feature type="domain" description="MoaB/Mog" evidence="12">
    <location>
        <begin position="192"/>
        <end position="328"/>
    </location>
</feature>
<evidence type="ECO:0000256" key="11">
    <source>
        <dbReference type="RuleBase" id="RU365090"/>
    </source>
</evidence>
<dbReference type="InterPro" id="IPR036425">
    <property type="entry name" value="MoaB/Mog-like_dom_sf"/>
</dbReference>
<evidence type="ECO:0000256" key="1">
    <source>
        <dbReference type="ARBA" id="ARBA00001946"/>
    </source>
</evidence>
<dbReference type="Pfam" id="PF03454">
    <property type="entry name" value="MoeA_C"/>
    <property type="match status" value="1"/>
</dbReference>
<dbReference type="CDD" id="cd00887">
    <property type="entry name" value="MoeA"/>
    <property type="match status" value="1"/>
</dbReference>
<dbReference type="InterPro" id="IPR005110">
    <property type="entry name" value="MoeA_linker/N"/>
</dbReference>
<comment type="similarity">
    <text evidence="4 11">Belongs to the MoeA family.</text>
</comment>
<evidence type="ECO:0000256" key="8">
    <source>
        <dbReference type="ARBA" id="ARBA00022842"/>
    </source>
</evidence>
<keyword evidence="7 11" id="KW-0479">Metal-binding</keyword>
<dbReference type="SUPFAM" id="SSF63867">
    <property type="entry name" value="MoeA C-terminal domain-like"/>
    <property type="match status" value="1"/>
</dbReference>
<dbReference type="EMBL" id="MSTI01000088">
    <property type="protein sequence ID" value="OLV17797.1"/>
    <property type="molecule type" value="Genomic_DNA"/>
</dbReference>
<dbReference type="Pfam" id="PF03453">
    <property type="entry name" value="MoeA_N"/>
    <property type="match status" value="1"/>
</dbReference>
<dbReference type="InterPro" id="IPR036135">
    <property type="entry name" value="MoeA_linker/N_sf"/>
</dbReference>
<dbReference type="InterPro" id="IPR038987">
    <property type="entry name" value="MoeA-like"/>
</dbReference>
<dbReference type="Gene3D" id="3.90.105.10">
    <property type="entry name" value="Molybdopterin biosynthesis moea protein, domain 2"/>
    <property type="match status" value="1"/>
</dbReference>
<evidence type="ECO:0000256" key="2">
    <source>
        <dbReference type="ARBA" id="ARBA00002901"/>
    </source>
</evidence>
<dbReference type="SUPFAM" id="SSF63882">
    <property type="entry name" value="MoeA N-terminal region -like"/>
    <property type="match status" value="1"/>
</dbReference>
<dbReference type="Gene3D" id="3.40.980.10">
    <property type="entry name" value="MoaB/Mog-like domain"/>
    <property type="match status" value="1"/>
</dbReference>
<dbReference type="NCBIfam" id="TIGR00177">
    <property type="entry name" value="molyb_syn"/>
    <property type="match status" value="1"/>
</dbReference>
<keyword evidence="6 11" id="KW-0808">Transferase</keyword>
<evidence type="ECO:0000256" key="7">
    <source>
        <dbReference type="ARBA" id="ARBA00022723"/>
    </source>
</evidence>
<evidence type="ECO:0000256" key="10">
    <source>
        <dbReference type="ARBA" id="ARBA00047317"/>
    </source>
</evidence>
<evidence type="ECO:0000256" key="9">
    <source>
        <dbReference type="ARBA" id="ARBA00023150"/>
    </source>
</evidence>
<dbReference type="Gene3D" id="2.40.340.10">
    <property type="entry name" value="MoeA, C-terminal, domain IV"/>
    <property type="match status" value="1"/>
</dbReference>
<reference evidence="13 14" key="1">
    <citation type="submission" date="2017-01" db="EMBL/GenBank/DDBJ databases">
        <title>Genome Analysis of Deinococcus marmoris KOPRI26562.</title>
        <authorList>
            <person name="Kim J.H."/>
            <person name="Oh H.-M."/>
        </authorList>
    </citation>
    <scope>NUCLEOTIDE SEQUENCE [LARGE SCALE GENOMIC DNA]</scope>
    <source>
        <strain evidence="13 14">KOPRI26562</strain>
    </source>
</reference>
<comment type="pathway">
    <text evidence="3 11">Cofactor biosynthesis; molybdopterin biosynthesis.</text>
</comment>
<dbReference type="UniPathway" id="UPA00344"/>
<dbReference type="GO" id="GO:0005829">
    <property type="term" value="C:cytosol"/>
    <property type="evidence" value="ECO:0007669"/>
    <property type="project" value="TreeGrafter"/>
</dbReference>
<dbReference type="Gene3D" id="2.170.190.11">
    <property type="entry name" value="Molybdopterin biosynthesis moea protein, domain 3"/>
    <property type="match status" value="1"/>
</dbReference>
<sequence length="401" mass="41557">MSVPTSANPSFPMHVSVAEAREMLAALLPELETETVPVAQALGRTLAADLEALVSHPSATESALDGIAAREADTLSASAETPVRLKIVGESRAGMPFDGEVGAGECVRIYTGAPLPPGADAICPVEELADDGPEHVHLLRPAFPADVRPEGGDFRAGETVMRAGLRLSAPRVALAVALGHARLPVRRKLRVALLSTGDEVIEPGLPLQAGQVYDSNRVGLSAMLGESGCEVIELGHAPDSPASLQAAIAGAGGADVLLTSGGVSMGKYDFMRDLLIERGRVSFWKVRMRPGGPAILGGWNGLPVFGLPGNPVSSLVVFHVIVRPALTGQPVQSLKLRAATPFRGLKDKTAFWRGVIQDGEVGDYGAQGSGILRSLSDADALVIVPEGGGVQAGELVDVVLL</sequence>
<keyword evidence="5 11" id="KW-0500">Molybdenum</keyword>
<organism evidence="13 14">
    <name type="scientific">Deinococcus marmoris</name>
    <dbReference type="NCBI Taxonomy" id="249408"/>
    <lineage>
        <taxon>Bacteria</taxon>
        <taxon>Thermotogati</taxon>
        <taxon>Deinococcota</taxon>
        <taxon>Deinococci</taxon>
        <taxon>Deinococcales</taxon>
        <taxon>Deinococcaceae</taxon>
        <taxon>Deinococcus</taxon>
    </lineage>
</organism>
<protein>
    <recommendedName>
        <fullName evidence="11">Molybdopterin molybdenumtransferase</fullName>
        <ecNumber evidence="11">2.10.1.1</ecNumber>
    </recommendedName>
</protein>
<gene>
    <name evidence="13" type="ORF">BOO71_0007759</name>
</gene>
<dbReference type="NCBIfam" id="NF045515">
    <property type="entry name" value="Glp_gephyrin"/>
    <property type="match status" value="1"/>
</dbReference>
<keyword evidence="9 11" id="KW-0501">Molybdenum cofactor biosynthesis</keyword>
<comment type="cofactor">
    <cofactor evidence="1 11">
        <name>Mg(2+)</name>
        <dbReference type="ChEBI" id="CHEBI:18420"/>
    </cofactor>
</comment>
<name>A0A1U7NY09_9DEIO</name>
<proteinExistence type="inferred from homology"/>
<comment type="catalytic activity">
    <reaction evidence="10">
        <text>adenylyl-molybdopterin + molybdate = Mo-molybdopterin + AMP + H(+)</text>
        <dbReference type="Rhea" id="RHEA:35047"/>
        <dbReference type="ChEBI" id="CHEBI:15378"/>
        <dbReference type="ChEBI" id="CHEBI:36264"/>
        <dbReference type="ChEBI" id="CHEBI:62727"/>
        <dbReference type="ChEBI" id="CHEBI:71302"/>
        <dbReference type="ChEBI" id="CHEBI:456215"/>
        <dbReference type="EC" id="2.10.1.1"/>
    </reaction>
</comment>
<dbReference type="GO" id="GO:0046872">
    <property type="term" value="F:metal ion binding"/>
    <property type="evidence" value="ECO:0007669"/>
    <property type="project" value="UniProtKB-UniRule"/>
</dbReference>
<dbReference type="GO" id="GO:0061599">
    <property type="term" value="F:molybdopterin molybdotransferase activity"/>
    <property type="evidence" value="ECO:0007669"/>
    <property type="project" value="UniProtKB-UniRule"/>
</dbReference>
<comment type="function">
    <text evidence="2 11">Catalyzes the insertion of molybdate into adenylated molybdopterin with the concomitant release of AMP.</text>
</comment>
<keyword evidence="14" id="KW-1185">Reference proteome</keyword>
<evidence type="ECO:0000256" key="4">
    <source>
        <dbReference type="ARBA" id="ARBA00010763"/>
    </source>
</evidence>
<evidence type="ECO:0000256" key="6">
    <source>
        <dbReference type="ARBA" id="ARBA00022679"/>
    </source>
</evidence>